<dbReference type="Pfam" id="PF08889">
    <property type="entry name" value="WbqC"/>
    <property type="match status" value="1"/>
</dbReference>
<reference evidence="1 2" key="1">
    <citation type="submission" date="2020-12" db="EMBL/GenBank/DDBJ databases">
        <title>FDA dAtabase for Regulatory Grade micrObial Sequences (FDA-ARGOS): Supporting development and validation of Infectious Disease Dx tests.</title>
        <authorList>
            <person name="Sproer C."/>
            <person name="Gronow S."/>
            <person name="Severitt S."/>
            <person name="Schroder I."/>
            <person name="Tallon L."/>
            <person name="Sadzewicz L."/>
            <person name="Zhao X."/>
            <person name="Boylan J."/>
            <person name="Ott S."/>
            <person name="Bowen H."/>
            <person name="Vavikolanu K."/>
            <person name="Mehta A."/>
            <person name="Aluvathingal J."/>
            <person name="Nadendla S."/>
            <person name="Lowell S."/>
            <person name="Myers T."/>
            <person name="Yan Y."/>
            <person name="Sichtig H."/>
        </authorList>
    </citation>
    <scope>NUCLEOTIDE SEQUENCE [LARGE SCALE GENOMIC DNA]</scope>
    <source>
        <strain evidence="1 2">FDAARGOS_1050</strain>
    </source>
</reference>
<evidence type="ECO:0000313" key="2">
    <source>
        <dbReference type="Proteomes" id="UP000595231"/>
    </source>
</evidence>
<name>A0A7T4E6Y6_9BURK</name>
<organism evidence="1 2">
    <name type="scientific">Achromobacter deleyi</name>
    <dbReference type="NCBI Taxonomy" id="1353891"/>
    <lineage>
        <taxon>Bacteria</taxon>
        <taxon>Pseudomonadati</taxon>
        <taxon>Pseudomonadota</taxon>
        <taxon>Betaproteobacteria</taxon>
        <taxon>Burkholderiales</taxon>
        <taxon>Alcaligenaceae</taxon>
        <taxon>Achromobacter</taxon>
    </lineage>
</organism>
<evidence type="ECO:0000313" key="1">
    <source>
        <dbReference type="EMBL" id="QQB38330.1"/>
    </source>
</evidence>
<dbReference type="EMBL" id="CP065997">
    <property type="protein sequence ID" value="QQB38330.1"/>
    <property type="molecule type" value="Genomic_DNA"/>
</dbReference>
<protein>
    <submittedName>
        <fullName evidence="1">WbqC family protein</fullName>
    </submittedName>
</protein>
<dbReference type="Proteomes" id="UP000595231">
    <property type="component" value="Chromosome"/>
</dbReference>
<gene>
    <name evidence="1" type="ORF">I6I07_26685</name>
</gene>
<sequence length="237" mass="26645">MYFPWVGMLEQIRLADHFVYYDDVQFSRGGFSNRVQIKTRNGIRWLTVPLADQKLGQLINEVRIDDRFDWRRSHVDQLKQAYDGAPFRSEMLSVVDQVFSTPHQTLADLAQASMDALVRYYPQLGARKPFTVSSTLDTPGASTQRVIDLCLALRADHYLTGHGARHYLDHQAFEARGIAVSYIKYGTPPYPQLHGEFTPYVSALDLIANCGPEGIANIGGQPLAWRDFLSTPAPAAT</sequence>
<proteinExistence type="predicted"/>
<dbReference type="AlphaFoldDB" id="A0A7T4E6Y6"/>
<dbReference type="InterPro" id="IPR014985">
    <property type="entry name" value="WbqC"/>
</dbReference>
<accession>A0A7T4E6Y6</accession>